<organism evidence="1 2">
    <name type="scientific">Actinocorallia longicatena</name>
    <dbReference type="NCBI Taxonomy" id="111803"/>
    <lineage>
        <taxon>Bacteria</taxon>
        <taxon>Bacillati</taxon>
        <taxon>Actinomycetota</taxon>
        <taxon>Actinomycetes</taxon>
        <taxon>Streptosporangiales</taxon>
        <taxon>Thermomonosporaceae</taxon>
        <taxon>Actinocorallia</taxon>
    </lineage>
</organism>
<accession>A0ABP6Q3F0</accession>
<dbReference type="GO" id="GO:0016787">
    <property type="term" value="F:hydrolase activity"/>
    <property type="evidence" value="ECO:0007669"/>
    <property type="project" value="UniProtKB-KW"/>
</dbReference>
<dbReference type="Pfam" id="PF13242">
    <property type="entry name" value="Hydrolase_like"/>
    <property type="match status" value="1"/>
</dbReference>
<sequence length="259" mass="26293">MAVLLDIDGVLTVSWEPLPGAVEAVRELRRSGRPFALLTNTTSRTRAGITAALVGAGFPVTPDDVVTAPVLAAARLAGKRCHLLNSGDIREDLAGLELVDERPDVVLIGGAGPEFGYEALNRAFGFLQDGARLVALARNLSWQVTGGLSLDAGAFLLGLEAAARTEAEVIGKPSAAFFTAALDLLGAAPADSLMVGDDLDADVLGAQAAGLTGVLVRTGKYRPSVPADGADHVIGSIADLAGLLAAAEAGHGPGMGRGQ</sequence>
<dbReference type="InterPro" id="IPR023214">
    <property type="entry name" value="HAD_sf"/>
</dbReference>
<dbReference type="NCBIfam" id="TIGR01460">
    <property type="entry name" value="HAD-SF-IIA"/>
    <property type="match status" value="1"/>
</dbReference>
<dbReference type="EMBL" id="BAAAUV010000003">
    <property type="protein sequence ID" value="GAA3201944.1"/>
    <property type="molecule type" value="Genomic_DNA"/>
</dbReference>
<evidence type="ECO:0000313" key="2">
    <source>
        <dbReference type="Proteomes" id="UP001501237"/>
    </source>
</evidence>
<dbReference type="Gene3D" id="3.40.50.1000">
    <property type="entry name" value="HAD superfamily/HAD-like"/>
    <property type="match status" value="2"/>
</dbReference>
<dbReference type="SUPFAM" id="SSF56784">
    <property type="entry name" value="HAD-like"/>
    <property type="match status" value="1"/>
</dbReference>
<protein>
    <submittedName>
        <fullName evidence="1">HAD-IIA family hydrolase</fullName>
    </submittedName>
</protein>
<dbReference type="Proteomes" id="UP001501237">
    <property type="component" value="Unassembled WGS sequence"/>
</dbReference>
<dbReference type="RefSeq" id="WP_344823860.1">
    <property type="nucleotide sequence ID" value="NZ_BAAAUV010000003.1"/>
</dbReference>
<evidence type="ECO:0000313" key="1">
    <source>
        <dbReference type="EMBL" id="GAA3201944.1"/>
    </source>
</evidence>
<reference evidence="2" key="1">
    <citation type="journal article" date="2019" name="Int. J. Syst. Evol. Microbiol.">
        <title>The Global Catalogue of Microorganisms (GCM) 10K type strain sequencing project: providing services to taxonomists for standard genome sequencing and annotation.</title>
        <authorList>
            <consortium name="The Broad Institute Genomics Platform"/>
            <consortium name="The Broad Institute Genome Sequencing Center for Infectious Disease"/>
            <person name="Wu L."/>
            <person name="Ma J."/>
        </authorList>
    </citation>
    <scope>NUCLEOTIDE SEQUENCE [LARGE SCALE GENOMIC DNA]</scope>
    <source>
        <strain evidence="2">JCM 9377</strain>
    </source>
</reference>
<dbReference type="PANTHER" id="PTHR19288:SF46">
    <property type="entry name" value="HALOACID DEHALOGENASE-LIKE HYDROLASE DOMAIN-CONTAINING PROTEIN 2"/>
    <property type="match status" value="1"/>
</dbReference>
<keyword evidence="1" id="KW-0378">Hydrolase</keyword>
<dbReference type="Pfam" id="PF13344">
    <property type="entry name" value="Hydrolase_6"/>
    <property type="match status" value="1"/>
</dbReference>
<dbReference type="PANTHER" id="PTHR19288">
    <property type="entry name" value="4-NITROPHENYLPHOSPHATASE-RELATED"/>
    <property type="match status" value="1"/>
</dbReference>
<name>A0ABP6Q3F0_9ACTN</name>
<comment type="caution">
    <text evidence="1">The sequence shown here is derived from an EMBL/GenBank/DDBJ whole genome shotgun (WGS) entry which is preliminary data.</text>
</comment>
<dbReference type="InterPro" id="IPR036412">
    <property type="entry name" value="HAD-like_sf"/>
</dbReference>
<proteinExistence type="predicted"/>
<keyword evidence="2" id="KW-1185">Reference proteome</keyword>
<dbReference type="InterPro" id="IPR006357">
    <property type="entry name" value="HAD-SF_hydro_IIA"/>
</dbReference>
<gene>
    <name evidence="1" type="ORF">GCM10010468_15390</name>
</gene>